<dbReference type="GO" id="GO:0008023">
    <property type="term" value="C:transcription elongation factor complex"/>
    <property type="evidence" value="ECO:0007669"/>
    <property type="project" value="TreeGrafter"/>
</dbReference>
<evidence type="ECO:0000256" key="1">
    <source>
        <dbReference type="ARBA" id="ARBA00004123"/>
    </source>
</evidence>
<sequence>MAATSFQRKTRAKNLQIAGSKPSLYNNQLLISSGIPSLDSILGGGLAVGSVLLVEEDNFGNYGRLLLKYFCAEAVMTGHSLLLSSADQSPDQIIKELPAPIIDDPGSVVTRPEEEGSEKMSIAWRYQHLPKFQSNPTTVKFGHYYDLTKVMDPALVNSCDCSCVGQTDLLDGDLNGVMNPKYRCLLKTIKEKIDRGGFSTAKVQEKRNILRIGIHSLGSPQWGENGGFCENHEDLDYSLPRFLLALRSILRTAFGVCIITIPTHLFKSATFVSRLERLCDTVVHLESFAGSDKEKNPAYKEYHGLFHIRQLPRLNSLTSHMPDTLDFAFKLRRKKFTIEKLHLPPELSDTASRPQEDAVPNLRPGVLSCEMDILSYPTYSGNFTSQKTDSNVSD</sequence>
<proteinExistence type="inferred from homology"/>
<evidence type="ECO:0000256" key="2">
    <source>
        <dbReference type="ARBA" id="ARBA00004496"/>
    </source>
</evidence>
<dbReference type="EMBL" id="NEDP02001812">
    <property type="protein sequence ID" value="OWF52369.1"/>
    <property type="molecule type" value="Genomic_DNA"/>
</dbReference>
<comment type="pathway">
    <text evidence="3">tRNA modification; 5-methoxycarbonylmethyl-2-thiouridine-tRNA biosynthesis.</text>
</comment>
<dbReference type="Gene3D" id="3.40.50.300">
    <property type="entry name" value="P-loop containing nucleotide triphosphate hydrolases"/>
    <property type="match status" value="1"/>
</dbReference>
<dbReference type="STRING" id="6573.A0A210QUG7"/>
<organism evidence="9 10">
    <name type="scientific">Mizuhopecten yessoensis</name>
    <name type="common">Japanese scallop</name>
    <name type="synonym">Patinopecten yessoensis</name>
    <dbReference type="NCBI Taxonomy" id="6573"/>
    <lineage>
        <taxon>Eukaryota</taxon>
        <taxon>Metazoa</taxon>
        <taxon>Spiralia</taxon>
        <taxon>Lophotrochozoa</taxon>
        <taxon>Mollusca</taxon>
        <taxon>Bivalvia</taxon>
        <taxon>Autobranchia</taxon>
        <taxon>Pteriomorphia</taxon>
        <taxon>Pectinida</taxon>
        <taxon>Pectinoidea</taxon>
        <taxon>Pectinidae</taxon>
        <taxon>Mizuhopecten</taxon>
    </lineage>
</organism>
<evidence type="ECO:0000256" key="3">
    <source>
        <dbReference type="ARBA" id="ARBA00005043"/>
    </source>
</evidence>
<protein>
    <recommendedName>
        <fullName evidence="5">Elongator complex protein 4</fullName>
    </recommendedName>
</protein>
<evidence type="ECO:0000256" key="8">
    <source>
        <dbReference type="ARBA" id="ARBA00023242"/>
    </source>
</evidence>
<comment type="similarity">
    <text evidence="4">Belongs to the ELP4 family.</text>
</comment>
<name>A0A210QUG7_MIZYE</name>
<dbReference type="UniPathway" id="UPA00988"/>
<reference evidence="9 10" key="1">
    <citation type="journal article" date="2017" name="Nat. Ecol. Evol.">
        <title>Scallop genome provides insights into evolution of bilaterian karyotype and development.</title>
        <authorList>
            <person name="Wang S."/>
            <person name="Zhang J."/>
            <person name="Jiao W."/>
            <person name="Li J."/>
            <person name="Xun X."/>
            <person name="Sun Y."/>
            <person name="Guo X."/>
            <person name="Huan P."/>
            <person name="Dong B."/>
            <person name="Zhang L."/>
            <person name="Hu X."/>
            <person name="Sun X."/>
            <person name="Wang J."/>
            <person name="Zhao C."/>
            <person name="Wang Y."/>
            <person name="Wang D."/>
            <person name="Huang X."/>
            <person name="Wang R."/>
            <person name="Lv J."/>
            <person name="Li Y."/>
            <person name="Zhang Z."/>
            <person name="Liu B."/>
            <person name="Lu W."/>
            <person name="Hui Y."/>
            <person name="Liang J."/>
            <person name="Zhou Z."/>
            <person name="Hou R."/>
            <person name="Li X."/>
            <person name="Liu Y."/>
            <person name="Li H."/>
            <person name="Ning X."/>
            <person name="Lin Y."/>
            <person name="Zhao L."/>
            <person name="Xing Q."/>
            <person name="Dou J."/>
            <person name="Li Y."/>
            <person name="Mao J."/>
            <person name="Guo H."/>
            <person name="Dou H."/>
            <person name="Li T."/>
            <person name="Mu C."/>
            <person name="Jiang W."/>
            <person name="Fu Q."/>
            <person name="Fu X."/>
            <person name="Miao Y."/>
            <person name="Liu J."/>
            <person name="Yu Q."/>
            <person name="Li R."/>
            <person name="Liao H."/>
            <person name="Li X."/>
            <person name="Kong Y."/>
            <person name="Jiang Z."/>
            <person name="Chourrout D."/>
            <person name="Li R."/>
            <person name="Bao Z."/>
        </authorList>
    </citation>
    <scope>NUCLEOTIDE SEQUENCE [LARGE SCALE GENOMIC DNA]</scope>
    <source>
        <strain evidence="9 10">PY_sf001</strain>
    </source>
</reference>
<accession>A0A210QUG7</accession>
<keyword evidence="10" id="KW-1185">Reference proteome</keyword>
<evidence type="ECO:0000256" key="5">
    <source>
        <dbReference type="ARBA" id="ARBA00020265"/>
    </source>
</evidence>
<comment type="subcellular location">
    <subcellularLocation>
        <location evidence="2">Cytoplasm</location>
    </subcellularLocation>
    <subcellularLocation>
        <location evidence="1">Nucleus</location>
    </subcellularLocation>
</comment>
<keyword evidence="6" id="KW-0963">Cytoplasm</keyword>
<dbReference type="AlphaFoldDB" id="A0A210QUG7"/>
<evidence type="ECO:0000256" key="4">
    <source>
        <dbReference type="ARBA" id="ARBA00007573"/>
    </source>
</evidence>
<dbReference type="CDD" id="cd19494">
    <property type="entry name" value="Elp4"/>
    <property type="match status" value="1"/>
</dbReference>
<dbReference type="PANTHER" id="PTHR12896:SF1">
    <property type="entry name" value="ELONGATOR COMPLEX PROTEIN 4"/>
    <property type="match status" value="1"/>
</dbReference>
<dbReference type="Pfam" id="PF05625">
    <property type="entry name" value="PAXNEB"/>
    <property type="match status" value="1"/>
</dbReference>
<dbReference type="GO" id="GO:0005737">
    <property type="term" value="C:cytoplasm"/>
    <property type="evidence" value="ECO:0007669"/>
    <property type="project" value="UniProtKB-SubCell"/>
</dbReference>
<dbReference type="GO" id="GO:0033588">
    <property type="term" value="C:elongator holoenzyme complex"/>
    <property type="evidence" value="ECO:0007669"/>
    <property type="project" value="InterPro"/>
</dbReference>
<dbReference type="Proteomes" id="UP000242188">
    <property type="component" value="Unassembled WGS sequence"/>
</dbReference>
<dbReference type="OrthoDB" id="289162at2759"/>
<comment type="caution">
    <text evidence="9">The sequence shown here is derived from an EMBL/GenBank/DDBJ whole genome shotgun (WGS) entry which is preliminary data.</text>
</comment>
<dbReference type="FunFam" id="3.40.50.300:FF:003211">
    <property type="entry name" value="Elongator complex protein, putative"/>
    <property type="match status" value="1"/>
</dbReference>
<keyword evidence="7" id="KW-0819">tRNA processing</keyword>
<keyword evidence="8" id="KW-0539">Nucleus</keyword>
<dbReference type="PANTHER" id="PTHR12896">
    <property type="entry name" value="PAX6 NEIGHBOR PROTEIN PAXNEB"/>
    <property type="match status" value="1"/>
</dbReference>
<dbReference type="InterPro" id="IPR027417">
    <property type="entry name" value="P-loop_NTPase"/>
</dbReference>
<dbReference type="GO" id="GO:0002098">
    <property type="term" value="P:tRNA wobble uridine modification"/>
    <property type="evidence" value="ECO:0007669"/>
    <property type="project" value="InterPro"/>
</dbReference>
<evidence type="ECO:0000256" key="7">
    <source>
        <dbReference type="ARBA" id="ARBA00022694"/>
    </source>
</evidence>
<dbReference type="InterPro" id="IPR008728">
    <property type="entry name" value="Elongator_complex_protein_4"/>
</dbReference>
<gene>
    <name evidence="9" type="ORF">KP79_PYT18536</name>
</gene>
<evidence type="ECO:0000313" key="9">
    <source>
        <dbReference type="EMBL" id="OWF52369.1"/>
    </source>
</evidence>
<evidence type="ECO:0000313" key="10">
    <source>
        <dbReference type="Proteomes" id="UP000242188"/>
    </source>
</evidence>
<evidence type="ECO:0000256" key="6">
    <source>
        <dbReference type="ARBA" id="ARBA00022490"/>
    </source>
</evidence>